<dbReference type="InterPro" id="IPR002515">
    <property type="entry name" value="Znf_C2H2C"/>
</dbReference>
<dbReference type="eggNOG" id="KOG3803">
    <property type="taxonomic scope" value="Eukaryota"/>
</dbReference>
<keyword evidence="8" id="KW-0804">Transcription</keyword>
<gene>
    <name evidence="11" type="primary">Dper\GL14769</name>
    <name evidence="11" type="ORF">Dper_GL14769</name>
</gene>
<dbReference type="FunFam" id="4.10.320.30:FF:000001">
    <property type="entry name" value="Myelin transcription factor 1-like, a"/>
    <property type="match status" value="1"/>
</dbReference>
<feature type="region of interest" description="Disordered" evidence="10">
    <location>
        <begin position="43"/>
        <end position="94"/>
    </location>
</feature>
<keyword evidence="9" id="KW-0539">Nucleus</keyword>
<evidence type="ECO:0000256" key="7">
    <source>
        <dbReference type="ARBA" id="ARBA00023015"/>
    </source>
</evidence>
<organism evidence="12">
    <name type="scientific">Drosophila persimilis</name>
    <name type="common">Fruit fly</name>
    <dbReference type="NCBI Taxonomy" id="7234"/>
    <lineage>
        <taxon>Eukaryota</taxon>
        <taxon>Metazoa</taxon>
        <taxon>Ecdysozoa</taxon>
        <taxon>Arthropoda</taxon>
        <taxon>Hexapoda</taxon>
        <taxon>Insecta</taxon>
        <taxon>Pterygota</taxon>
        <taxon>Neoptera</taxon>
        <taxon>Endopterygota</taxon>
        <taxon>Diptera</taxon>
        <taxon>Brachycera</taxon>
        <taxon>Muscomorpha</taxon>
        <taxon>Ephydroidea</taxon>
        <taxon>Drosophilidae</taxon>
        <taxon>Drosophila</taxon>
        <taxon>Sophophora</taxon>
    </lineage>
</organism>
<dbReference type="GO" id="GO:0007399">
    <property type="term" value="P:nervous system development"/>
    <property type="evidence" value="ECO:0007669"/>
    <property type="project" value="UniProtKB-KW"/>
</dbReference>
<keyword evidence="12" id="KW-1185">Reference proteome</keyword>
<accession>B4GW40</accession>
<dbReference type="AlphaFoldDB" id="B4GW40"/>
<evidence type="ECO:0000256" key="1">
    <source>
        <dbReference type="ARBA" id="ARBA00004123"/>
    </source>
</evidence>
<reference evidence="11 12" key="1">
    <citation type="journal article" date="2007" name="Nature">
        <title>Evolution of genes and genomes on the Drosophila phylogeny.</title>
        <authorList>
            <consortium name="Drosophila 12 Genomes Consortium"/>
            <person name="Clark A.G."/>
            <person name="Eisen M.B."/>
            <person name="Smith D.R."/>
            <person name="Bergman C.M."/>
            <person name="Oliver B."/>
            <person name="Markow T.A."/>
            <person name="Kaufman T.C."/>
            <person name="Kellis M."/>
            <person name="Gelbart W."/>
            <person name="Iyer V.N."/>
            <person name="Pollard D.A."/>
            <person name="Sackton T.B."/>
            <person name="Larracuente A.M."/>
            <person name="Singh N.D."/>
            <person name="Abad J.P."/>
            <person name="Abt D.N."/>
            <person name="Adryan B."/>
            <person name="Aguade M."/>
            <person name="Akashi H."/>
            <person name="Anderson W.W."/>
            <person name="Aquadro C.F."/>
            <person name="Ardell D.H."/>
            <person name="Arguello R."/>
            <person name="Artieri C.G."/>
            <person name="Barbash D.A."/>
            <person name="Barker D."/>
            <person name="Barsanti P."/>
            <person name="Batterham P."/>
            <person name="Batzoglou S."/>
            <person name="Begun D."/>
            <person name="Bhutkar A."/>
            <person name="Blanco E."/>
            <person name="Bosak S.A."/>
            <person name="Bradley R.K."/>
            <person name="Brand A.D."/>
            <person name="Brent M.R."/>
            <person name="Brooks A.N."/>
            <person name="Brown R.H."/>
            <person name="Butlin R.K."/>
            <person name="Caggese C."/>
            <person name="Calvi B.R."/>
            <person name="Bernardo de Carvalho A."/>
            <person name="Caspi A."/>
            <person name="Castrezana S."/>
            <person name="Celniker S.E."/>
            <person name="Chang J.L."/>
            <person name="Chapple C."/>
            <person name="Chatterji S."/>
            <person name="Chinwalla A."/>
            <person name="Civetta A."/>
            <person name="Clifton S.W."/>
            <person name="Comeron J.M."/>
            <person name="Costello J.C."/>
            <person name="Coyne J.A."/>
            <person name="Daub J."/>
            <person name="David R.G."/>
            <person name="Delcher A.L."/>
            <person name="Delehaunty K."/>
            <person name="Do C.B."/>
            <person name="Ebling H."/>
            <person name="Edwards K."/>
            <person name="Eickbush T."/>
            <person name="Evans J.D."/>
            <person name="Filipski A."/>
            <person name="Findeiss S."/>
            <person name="Freyhult E."/>
            <person name="Fulton L."/>
            <person name="Fulton R."/>
            <person name="Garcia A.C."/>
            <person name="Gardiner A."/>
            <person name="Garfield D.A."/>
            <person name="Garvin B.E."/>
            <person name="Gibson G."/>
            <person name="Gilbert D."/>
            <person name="Gnerre S."/>
            <person name="Godfrey J."/>
            <person name="Good R."/>
            <person name="Gotea V."/>
            <person name="Gravely B."/>
            <person name="Greenberg A.J."/>
            <person name="Griffiths-Jones S."/>
            <person name="Gross S."/>
            <person name="Guigo R."/>
            <person name="Gustafson E.A."/>
            <person name="Haerty W."/>
            <person name="Hahn M.W."/>
            <person name="Halligan D.L."/>
            <person name="Halpern A.L."/>
            <person name="Halter G.M."/>
            <person name="Han M.V."/>
            <person name="Heger A."/>
            <person name="Hillier L."/>
            <person name="Hinrichs A.S."/>
            <person name="Holmes I."/>
            <person name="Hoskins R.A."/>
            <person name="Hubisz M.J."/>
            <person name="Hultmark D."/>
            <person name="Huntley M.A."/>
            <person name="Jaffe D.B."/>
            <person name="Jagadeeshan S."/>
            <person name="Jeck W.R."/>
            <person name="Johnson J."/>
            <person name="Jones C.D."/>
            <person name="Jordan W.C."/>
            <person name="Karpen G.H."/>
            <person name="Kataoka E."/>
            <person name="Keightley P.D."/>
            <person name="Kheradpour P."/>
            <person name="Kirkness E.F."/>
            <person name="Koerich L.B."/>
            <person name="Kristiansen K."/>
            <person name="Kudrna D."/>
            <person name="Kulathinal R.J."/>
            <person name="Kumar S."/>
            <person name="Kwok R."/>
            <person name="Lander E."/>
            <person name="Langley C.H."/>
            <person name="Lapoint R."/>
            <person name="Lazzaro B.P."/>
            <person name="Lee S.J."/>
            <person name="Levesque L."/>
            <person name="Li R."/>
            <person name="Lin C.F."/>
            <person name="Lin M.F."/>
            <person name="Lindblad-Toh K."/>
            <person name="Llopart A."/>
            <person name="Long M."/>
            <person name="Low L."/>
            <person name="Lozovsky E."/>
            <person name="Lu J."/>
            <person name="Luo M."/>
            <person name="Machado C.A."/>
            <person name="Makalowski W."/>
            <person name="Marzo M."/>
            <person name="Matsuda M."/>
            <person name="Matzkin L."/>
            <person name="McAllister B."/>
            <person name="McBride C.S."/>
            <person name="McKernan B."/>
            <person name="McKernan K."/>
            <person name="Mendez-Lago M."/>
            <person name="Minx P."/>
            <person name="Mollenhauer M.U."/>
            <person name="Montooth K."/>
            <person name="Mount S.M."/>
            <person name="Mu X."/>
            <person name="Myers E."/>
            <person name="Negre B."/>
            <person name="Newfeld S."/>
            <person name="Nielsen R."/>
            <person name="Noor M.A."/>
            <person name="O'Grady P."/>
            <person name="Pachter L."/>
            <person name="Papaceit M."/>
            <person name="Parisi M.J."/>
            <person name="Parisi M."/>
            <person name="Parts L."/>
            <person name="Pedersen J.S."/>
            <person name="Pesole G."/>
            <person name="Phillippy A.M."/>
            <person name="Ponting C.P."/>
            <person name="Pop M."/>
            <person name="Porcelli D."/>
            <person name="Powell J.R."/>
            <person name="Prohaska S."/>
            <person name="Pruitt K."/>
            <person name="Puig M."/>
            <person name="Quesneville H."/>
            <person name="Ram K.R."/>
            <person name="Rand D."/>
            <person name="Rasmussen M.D."/>
            <person name="Reed L.K."/>
            <person name="Reenan R."/>
            <person name="Reily A."/>
            <person name="Remington K.A."/>
            <person name="Rieger T.T."/>
            <person name="Ritchie M.G."/>
            <person name="Robin C."/>
            <person name="Rogers Y.H."/>
            <person name="Rohde C."/>
            <person name="Rozas J."/>
            <person name="Rubenfield M.J."/>
            <person name="Ruiz A."/>
            <person name="Russo S."/>
            <person name="Salzberg S.L."/>
            <person name="Sanchez-Gracia A."/>
            <person name="Saranga D.J."/>
            <person name="Sato H."/>
            <person name="Schaeffer S.W."/>
            <person name="Schatz M.C."/>
            <person name="Schlenke T."/>
            <person name="Schwartz R."/>
            <person name="Segarra C."/>
            <person name="Singh R.S."/>
            <person name="Sirot L."/>
            <person name="Sirota M."/>
            <person name="Sisneros N.B."/>
            <person name="Smith C.D."/>
            <person name="Smith T.F."/>
            <person name="Spieth J."/>
            <person name="Stage D.E."/>
            <person name="Stark A."/>
            <person name="Stephan W."/>
            <person name="Strausberg R.L."/>
            <person name="Strempel S."/>
            <person name="Sturgill D."/>
            <person name="Sutton G."/>
            <person name="Sutton G.G."/>
            <person name="Tao W."/>
            <person name="Teichmann S."/>
            <person name="Tobari Y.N."/>
            <person name="Tomimura Y."/>
            <person name="Tsolas J.M."/>
            <person name="Valente V.L."/>
            <person name="Venter E."/>
            <person name="Venter J.C."/>
            <person name="Vicario S."/>
            <person name="Vieira F.G."/>
            <person name="Vilella A.J."/>
            <person name="Villasante A."/>
            <person name="Walenz B."/>
            <person name="Wang J."/>
            <person name="Wasserman M."/>
            <person name="Watts T."/>
            <person name="Wilson D."/>
            <person name="Wilson R.K."/>
            <person name="Wing R.A."/>
            <person name="Wolfner M.F."/>
            <person name="Wong A."/>
            <person name="Wong G.K."/>
            <person name="Wu C.I."/>
            <person name="Wu G."/>
            <person name="Yamamoto D."/>
            <person name="Yang H.P."/>
            <person name="Yang S.P."/>
            <person name="Yorke J.A."/>
            <person name="Yoshida K."/>
            <person name="Zdobnov E."/>
            <person name="Zhang P."/>
            <person name="Zhang Y."/>
            <person name="Zimin A.V."/>
            <person name="Baldwin J."/>
            <person name="Abdouelleil A."/>
            <person name="Abdulkadir J."/>
            <person name="Abebe A."/>
            <person name="Abera B."/>
            <person name="Abreu J."/>
            <person name="Acer S.C."/>
            <person name="Aftuck L."/>
            <person name="Alexander A."/>
            <person name="An P."/>
            <person name="Anderson E."/>
            <person name="Anderson S."/>
            <person name="Arachi H."/>
            <person name="Azer M."/>
            <person name="Bachantsang P."/>
            <person name="Barry A."/>
            <person name="Bayul T."/>
            <person name="Berlin A."/>
            <person name="Bessette D."/>
            <person name="Bloom T."/>
            <person name="Blye J."/>
            <person name="Boguslavskiy L."/>
            <person name="Bonnet C."/>
            <person name="Boukhgalter B."/>
            <person name="Bourzgui I."/>
            <person name="Brown A."/>
            <person name="Cahill P."/>
            <person name="Channer S."/>
            <person name="Cheshatsang Y."/>
            <person name="Chuda L."/>
            <person name="Citroen M."/>
            <person name="Collymore A."/>
            <person name="Cooke P."/>
            <person name="Costello M."/>
            <person name="D'Aco K."/>
            <person name="Daza R."/>
            <person name="De Haan G."/>
            <person name="DeGray S."/>
            <person name="DeMaso C."/>
            <person name="Dhargay N."/>
            <person name="Dooley K."/>
            <person name="Dooley E."/>
            <person name="Doricent M."/>
            <person name="Dorje P."/>
            <person name="Dorjee K."/>
            <person name="Dupes A."/>
            <person name="Elong R."/>
            <person name="Falk J."/>
            <person name="Farina A."/>
            <person name="Faro S."/>
            <person name="Ferguson D."/>
            <person name="Fisher S."/>
            <person name="Foley C.D."/>
            <person name="Franke A."/>
            <person name="Friedrich D."/>
            <person name="Gadbois L."/>
            <person name="Gearin G."/>
            <person name="Gearin C.R."/>
            <person name="Giannoukos G."/>
            <person name="Goode T."/>
            <person name="Graham J."/>
            <person name="Grandbois E."/>
            <person name="Grewal S."/>
            <person name="Gyaltsen K."/>
            <person name="Hafez N."/>
            <person name="Hagos B."/>
            <person name="Hall J."/>
            <person name="Henson C."/>
            <person name="Hollinger A."/>
            <person name="Honan T."/>
            <person name="Huard M.D."/>
            <person name="Hughes L."/>
            <person name="Hurhula B."/>
            <person name="Husby M.E."/>
            <person name="Kamat A."/>
            <person name="Kanga B."/>
            <person name="Kashin S."/>
            <person name="Khazanovich D."/>
            <person name="Kisner P."/>
            <person name="Lance K."/>
            <person name="Lara M."/>
            <person name="Lee W."/>
            <person name="Lennon N."/>
            <person name="Letendre F."/>
            <person name="LeVine R."/>
            <person name="Lipovsky A."/>
            <person name="Liu X."/>
            <person name="Liu J."/>
            <person name="Liu S."/>
            <person name="Lokyitsang T."/>
            <person name="Lokyitsang Y."/>
            <person name="Lubonja R."/>
            <person name="Lui A."/>
            <person name="MacDonald P."/>
            <person name="Magnisalis V."/>
            <person name="Maru K."/>
            <person name="Matthews C."/>
            <person name="McCusker W."/>
            <person name="McDonough S."/>
            <person name="Mehta T."/>
            <person name="Meldrim J."/>
            <person name="Meneus L."/>
            <person name="Mihai O."/>
            <person name="Mihalev A."/>
            <person name="Mihova T."/>
            <person name="Mittelman R."/>
            <person name="Mlenga V."/>
            <person name="Montmayeur A."/>
            <person name="Mulrain L."/>
            <person name="Navidi A."/>
            <person name="Naylor J."/>
            <person name="Negash T."/>
            <person name="Nguyen T."/>
            <person name="Nguyen N."/>
            <person name="Nicol R."/>
            <person name="Norbu C."/>
            <person name="Norbu N."/>
            <person name="Novod N."/>
            <person name="O'Neill B."/>
            <person name="Osman S."/>
            <person name="Markiewicz E."/>
            <person name="Oyono O.L."/>
            <person name="Patti C."/>
            <person name="Phunkhang P."/>
            <person name="Pierre F."/>
            <person name="Priest M."/>
            <person name="Raghuraman S."/>
            <person name="Rege F."/>
            <person name="Reyes R."/>
            <person name="Rise C."/>
            <person name="Rogov P."/>
            <person name="Ross K."/>
            <person name="Ryan E."/>
            <person name="Settipalli S."/>
            <person name="Shea T."/>
            <person name="Sherpa N."/>
            <person name="Shi L."/>
            <person name="Shih D."/>
            <person name="Sparrow T."/>
            <person name="Spaulding J."/>
            <person name="Stalker J."/>
            <person name="Stange-Thomann N."/>
            <person name="Stavropoulos S."/>
            <person name="Stone C."/>
            <person name="Strader C."/>
            <person name="Tesfaye S."/>
            <person name="Thomson T."/>
            <person name="Thoulutsang Y."/>
            <person name="Thoulutsang D."/>
            <person name="Topham K."/>
            <person name="Topping I."/>
            <person name="Tsamla T."/>
            <person name="Vassiliev H."/>
            <person name="Vo A."/>
            <person name="Wangchuk T."/>
            <person name="Wangdi T."/>
            <person name="Weiand M."/>
            <person name="Wilkinson J."/>
            <person name="Wilson A."/>
            <person name="Yadav S."/>
            <person name="Young G."/>
            <person name="Yu Q."/>
            <person name="Zembek L."/>
            <person name="Zhong D."/>
            <person name="Zimmer A."/>
            <person name="Zwirko Z."/>
            <person name="Jaffe D.B."/>
            <person name="Alvarez P."/>
            <person name="Brockman W."/>
            <person name="Butler J."/>
            <person name="Chin C."/>
            <person name="Gnerre S."/>
            <person name="Grabherr M."/>
            <person name="Kleber M."/>
            <person name="Mauceli E."/>
            <person name="MacCallum I."/>
        </authorList>
    </citation>
    <scope>NUCLEOTIDE SEQUENCE [LARGE SCALE GENOMIC DNA]</scope>
    <source>
        <strain evidence="12">MSH-3 / Tucson 14011-0111.49</strain>
    </source>
</reference>
<keyword evidence="7" id="KW-0805">Transcription regulation</keyword>
<evidence type="ECO:0000256" key="10">
    <source>
        <dbReference type="SAM" id="MobiDB-lite"/>
    </source>
</evidence>
<evidence type="ECO:0000256" key="3">
    <source>
        <dbReference type="ARBA" id="ARBA00022723"/>
    </source>
</evidence>
<dbReference type="PANTHER" id="PTHR10816">
    <property type="entry name" value="MYELIN TRANSCRIPTION FACTOR 1-RELATED"/>
    <property type="match status" value="1"/>
</dbReference>
<protein>
    <submittedName>
        <fullName evidence="11">GL14769</fullName>
    </submittedName>
</protein>
<dbReference type="GO" id="GO:0000978">
    <property type="term" value="F:RNA polymerase II cis-regulatory region sequence-specific DNA binding"/>
    <property type="evidence" value="ECO:0007669"/>
    <property type="project" value="TreeGrafter"/>
</dbReference>
<evidence type="ECO:0000256" key="9">
    <source>
        <dbReference type="ARBA" id="ARBA00023242"/>
    </source>
</evidence>
<sequence>MAPNAPHRIALAKDMSPDCIRIIAVLALHEQILKCPTPGCNGRGHVQPHRSVHRSLSGCPRAVRRSASRRLNSEPSNIDRTDLEKHEKELHPLG</sequence>
<name>B4GW40_DROPE</name>
<feature type="compositionally biased region" description="Basic and acidic residues" evidence="10">
    <location>
        <begin position="77"/>
        <end position="94"/>
    </location>
</feature>
<keyword evidence="5" id="KW-0863">Zinc-finger</keyword>
<evidence type="ECO:0000256" key="5">
    <source>
        <dbReference type="ARBA" id="ARBA00022771"/>
    </source>
</evidence>
<dbReference type="HOGENOM" id="CLU_2388534_0_0_1"/>
<dbReference type="Pfam" id="PF01530">
    <property type="entry name" value="zf-C2HC"/>
    <property type="match status" value="1"/>
</dbReference>
<keyword evidence="4" id="KW-0677">Repeat</keyword>
<evidence type="ECO:0000256" key="4">
    <source>
        <dbReference type="ARBA" id="ARBA00022737"/>
    </source>
</evidence>
<keyword evidence="6" id="KW-0862">Zinc</keyword>
<dbReference type="EMBL" id="CH479193">
    <property type="protein sequence ID" value="EDW26885.1"/>
    <property type="molecule type" value="Genomic_DNA"/>
</dbReference>
<dbReference type="SUPFAM" id="SSF103637">
    <property type="entry name" value="CCHHC domain"/>
    <property type="match status" value="1"/>
</dbReference>
<comment type="subcellular location">
    <subcellularLocation>
        <location evidence="1">Nucleus</location>
    </subcellularLocation>
</comment>
<evidence type="ECO:0000313" key="12">
    <source>
        <dbReference type="Proteomes" id="UP000008744"/>
    </source>
</evidence>
<evidence type="ECO:0000313" key="11">
    <source>
        <dbReference type="EMBL" id="EDW26885.1"/>
    </source>
</evidence>
<keyword evidence="3" id="KW-0479">Metal-binding</keyword>
<dbReference type="GO" id="GO:0000981">
    <property type="term" value="F:DNA-binding transcription factor activity, RNA polymerase II-specific"/>
    <property type="evidence" value="ECO:0007669"/>
    <property type="project" value="TreeGrafter"/>
</dbReference>
<comment type="similarity">
    <text evidence="2">Belongs to the MYT1 family.</text>
</comment>
<proteinExistence type="inferred from homology"/>
<evidence type="ECO:0000256" key="6">
    <source>
        <dbReference type="ARBA" id="ARBA00022833"/>
    </source>
</evidence>
<dbReference type="GO" id="GO:0008270">
    <property type="term" value="F:zinc ion binding"/>
    <property type="evidence" value="ECO:0007669"/>
    <property type="project" value="UniProtKB-KW"/>
</dbReference>
<evidence type="ECO:0000256" key="2">
    <source>
        <dbReference type="ARBA" id="ARBA00010194"/>
    </source>
</evidence>
<dbReference type="PANTHER" id="PTHR10816:SF15">
    <property type="entry name" value="MYELIN TRANSCRIPTION FACTOR 1-LIKE PROTEIN"/>
    <property type="match status" value="1"/>
</dbReference>
<dbReference type="Gene3D" id="4.10.320.30">
    <property type="match status" value="1"/>
</dbReference>
<dbReference type="PROSITE" id="PS51802">
    <property type="entry name" value="ZF_CCHHC"/>
    <property type="match status" value="1"/>
</dbReference>
<dbReference type="GO" id="GO:0005634">
    <property type="term" value="C:nucleus"/>
    <property type="evidence" value="ECO:0007669"/>
    <property type="project" value="UniProtKB-SubCell"/>
</dbReference>
<evidence type="ECO:0000256" key="8">
    <source>
        <dbReference type="ARBA" id="ARBA00023163"/>
    </source>
</evidence>
<dbReference type="Proteomes" id="UP000008744">
    <property type="component" value="Unassembled WGS sequence"/>
</dbReference>
<dbReference type="InterPro" id="IPR036060">
    <property type="entry name" value="Znf_C2H2C_sf"/>
</dbReference>